<dbReference type="GO" id="GO:0070072">
    <property type="term" value="P:vacuolar proton-transporting V-type ATPase complex assembly"/>
    <property type="evidence" value="ECO:0007669"/>
    <property type="project" value="InterPro"/>
</dbReference>
<keyword evidence="2 7" id="KW-0812">Transmembrane</keyword>
<dbReference type="PANTHER" id="PTHR31394">
    <property type="entry name" value="TRANSMEMBRANE PROTEIN 199"/>
    <property type="match status" value="1"/>
</dbReference>
<accession>C0NGU0</accession>
<comment type="subcellular location">
    <subcellularLocation>
        <location evidence="1">Endoplasmic reticulum membrane</location>
        <topology evidence="1">Multi-pass membrane protein</topology>
    </subcellularLocation>
</comment>
<evidence type="ECO:0000256" key="4">
    <source>
        <dbReference type="ARBA" id="ARBA00022989"/>
    </source>
</evidence>
<dbReference type="PANTHER" id="PTHR31394:SF1">
    <property type="entry name" value="TRANSMEMBRANE PROTEIN 199"/>
    <property type="match status" value="1"/>
</dbReference>
<keyword evidence="5 7" id="KW-0472">Membrane</keyword>
<dbReference type="GeneID" id="69035578"/>
<keyword evidence="4 7" id="KW-1133">Transmembrane helix</keyword>
<name>C0NGU0_AJECG</name>
<dbReference type="InParanoid" id="C0NGU0"/>
<feature type="transmembrane region" description="Helical" evidence="7">
    <location>
        <begin position="224"/>
        <end position="246"/>
    </location>
</feature>
<evidence type="ECO:0000256" key="7">
    <source>
        <dbReference type="SAM" id="Phobius"/>
    </source>
</evidence>
<dbReference type="HOGENOM" id="CLU_048316_0_0_1"/>
<proteinExistence type="predicted"/>
<sequence>MVLLLMTPAIAAALDSLPASIRDELSLPTAPASAAISHTQLTALSRYLVSNPPFTEKPTDPSNGAVNRCERFSLNSLLKGTRVYFPPPPPKPEPTPEYLALKASLVAAEEARRYNALLNAASSSPPSRIWGLNDPPATNIYSHPKQHHHNNNDNNNININTINDLDADDPLTPSVVLNILVSILFTGFATYWALSNFRIPTFFTFTSSAAPSHPGAVSSQPARVFISMLVALLVGVAEVGIFALYLRKVELARGRESAIVERKVVIGEVKIGGGDGRHGGDDGSAVSIDDTKGAKEEIWGRGVNGGARRRVKERWKGRGGDGEGEGEGDDSKDVK</sequence>
<evidence type="ECO:0000256" key="5">
    <source>
        <dbReference type="ARBA" id="ARBA00023136"/>
    </source>
</evidence>
<evidence type="ECO:0000256" key="6">
    <source>
        <dbReference type="SAM" id="MobiDB-lite"/>
    </source>
</evidence>
<reference evidence="8" key="1">
    <citation type="submission" date="2009-02" db="EMBL/GenBank/DDBJ databases">
        <title>The Genome Sequence of Ajellomyces capsulatus strain G186AR.</title>
        <authorList>
            <consortium name="The Broad Institute Genome Sequencing Platform"/>
            <person name="Champion M."/>
            <person name="Cuomo C."/>
            <person name="Ma L.-J."/>
            <person name="Henn M.R."/>
            <person name="Sil A."/>
            <person name="Goldman B."/>
            <person name="Young S.K."/>
            <person name="Kodira C.D."/>
            <person name="Zeng Q."/>
            <person name="Koehrsen M."/>
            <person name="Alvarado L."/>
            <person name="Berlin A."/>
            <person name="Borenstein D."/>
            <person name="Chen Z."/>
            <person name="Engels R."/>
            <person name="Freedman E."/>
            <person name="Gellesch M."/>
            <person name="Goldberg J."/>
            <person name="Griggs A."/>
            <person name="Gujja S."/>
            <person name="Heiman D."/>
            <person name="Hepburn T."/>
            <person name="Howarth C."/>
            <person name="Jen D."/>
            <person name="Larson L."/>
            <person name="Lewis B."/>
            <person name="Mehta T."/>
            <person name="Park D."/>
            <person name="Pearson M."/>
            <person name="Roberts A."/>
            <person name="Saif S."/>
            <person name="Shea T."/>
            <person name="Shenoy N."/>
            <person name="Sisk P."/>
            <person name="Stolte C."/>
            <person name="Sykes S."/>
            <person name="Walk T."/>
            <person name="White J."/>
            <person name="Yandava C."/>
            <person name="Klein B."/>
            <person name="McEwen J.G."/>
            <person name="Puccia R."/>
            <person name="Goldman G.H."/>
            <person name="Felipe M.S."/>
            <person name="Nino-Vega G."/>
            <person name="San-Blas G."/>
            <person name="Taylor J."/>
            <person name="Mendoza L."/>
            <person name="Galagan J."/>
            <person name="Nusbaum C."/>
            <person name="Birren B."/>
        </authorList>
    </citation>
    <scope>NUCLEOTIDE SEQUENCE</scope>
    <source>
        <strain evidence="8">G186AR</strain>
    </source>
</reference>
<keyword evidence="3" id="KW-0256">Endoplasmic reticulum</keyword>
<dbReference type="AlphaFoldDB" id="C0NGU0"/>
<dbReference type="EMBL" id="GG663365">
    <property type="protein sequence ID" value="EEH09025.1"/>
    <property type="molecule type" value="Genomic_DNA"/>
</dbReference>
<dbReference type="Proteomes" id="UP000001631">
    <property type="component" value="Unassembled WGS sequence"/>
</dbReference>
<evidence type="ECO:0000256" key="3">
    <source>
        <dbReference type="ARBA" id="ARBA00022824"/>
    </source>
</evidence>
<evidence type="ECO:0000313" key="9">
    <source>
        <dbReference type="Proteomes" id="UP000001631"/>
    </source>
</evidence>
<dbReference type="RefSeq" id="XP_045289506.1">
    <property type="nucleotide sequence ID" value="XM_045429611.1"/>
</dbReference>
<feature type="region of interest" description="Disordered" evidence="6">
    <location>
        <begin position="310"/>
        <end position="335"/>
    </location>
</feature>
<dbReference type="GO" id="GO:0005789">
    <property type="term" value="C:endoplasmic reticulum membrane"/>
    <property type="evidence" value="ECO:0007669"/>
    <property type="project" value="UniProtKB-SubCell"/>
</dbReference>
<keyword evidence="9" id="KW-1185">Reference proteome</keyword>
<evidence type="ECO:0000256" key="2">
    <source>
        <dbReference type="ARBA" id="ARBA00022692"/>
    </source>
</evidence>
<feature type="transmembrane region" description="Helical" evidence="7">
    <location>
        <begin position="175"/>
        <end position="194"/>
    </location>
</feature>
<organism evidence="8 9">
    <name type="scientific">Ajellomyces capsulatus (strain G186AR / H82 / ATCC MYA-2454 / RMSCC 2432)</name>
    <name type="common">Darling's disease fungus</name>
    <name type="synonym">Histoplasma capsulatum</name>
    <dbReference type="NCBI Taxonomy" id="447093"/>
    <lineage>
        <taxon>Eukaryota</taxon>
        <taxon>Fungi</taxon>
        <taxon>Dikarya</taxon>
        <taxon>Ascomycota</taxon>
        <taxon>Pezizomycotina</taxon>
        <taxon>Eurotiomycetes</taxon>
        <taxon>Eurotiomycetidae</taxon>
        <taxon>Onygenales</taxon>
        <taxon>Ajellomycetaceae</taxon>
        <taxon>Histoplasma</taxon>
    </lineage>
</organism>
<gene>
    <name evidence="8" type="ORF">HCBG_02562</name>
</gene>
<evidence type="ECO:0000313" key="8">
    <source>
        <dbReference type="EMBL" id="EEH09025.1"/>
    </source>
</evidence>
<protein>
    <submittedName>
        <fullName evidence="8">Uncharacterized protein</fullName>
    </submittedName>
</protein>
<dbReference type="InterPro" id="IPR021013">
    <property type="entry name" value="ATPase_Vma12"/>
</dbReference>
<evidence type="ECO:0000256" key="1">
    <source>
        <dbReference type="ARBA" id="ARBA00004477"/>
    </source>
</evidence>
<dbReference type="Pfam" id="PF11712">
    <property type="entry name" value="Vma12"/>
    <property type="match status" value="1"/>
</dbReference>